<dbReference type="AlphaFoldDB" id="A0A2M9XI02"/>
<evidence type="ECO:0000313" key="16">
    <source>
        <dbReference type="Proteomes" id="UP000232196"/>
    </source>
</evidence>
<dbReference type="FunFam" id="3.30.930.10:FF:000089">
    <property type="entry name" value="Phenylalanine--tRNA ligase alpha subunit"/>
    <property type="match status" value="1"/>
</dbReference>
<dbReference type="InterPro" id="IPR022911">
    <property type="entry name" value="Phe_tRNA_ligase_alpha1_bac"/>
</dbReference>
<dbReference type="GO" id="GO:0000049">
    <property type="term" value="F:tRNA binding"/>
    <property type="evidence" value="ECO:0007669"/>
    <property type="project" value="InterPro"/>
</dbReference>
<dbReference type="OrthoDB" id="9800719at2"/>
<dbReference type="PANTHER" id="PTHR11538:SF41">
    <property type="entry name" value="PHENYLALANINE--TRNA LIGASE, MITOCHONDRIAL"/>
    <property type="match status" value="1"/>
</dbReference>
<evidence type="ECO:0000256" key="10">
    <source>
        <dbReference type="ARBA" id="ARBA00022917"/>
    </source>
</evidence>
<dbReference type="GO" id="GO:0005524">
    <property type="term" value="F:ATP binding"/>
    <property type="evidence" value="ECO:0007669"/>
    <property type="project" value="UniProtKB-UniRule"/>
</dbReference>
<dbReference type="EMBL" id="NPDN01000001">
    <property type="protein sequence ID" value="PJZ27305.1"/>
    <property type="molecule type" value="Genomic_DNA"/>
</dbReference>
<evidence type="ECO:0000256" key="3">
    <source>
        <dbReference type="ARBA" id="ARBA00011209"/>
    </source>
</evidence>
<evidence type="ECO:0000256" key="9">
    <source>
        <dbReference type="ARBA" id="ARBA00022842"/>
    </source>
</evidence>
<dbReference type="PANTHER" id="PTHR11538">
    <property type="entry name" value="PHENYLALANYL-TRNA SYNTHETASE"/>
    <property type="match status" value="1"/>
</dbReference>
<dbReference type="InterPro" id="IPR045864">
    <property type="entry name" value="aa-tRNA-synth_II/BPL/LPL"/>
</dbReference>
<dbReference type="SUPFAM" id="SSF46589">
    <property type="entry name" value="tRNA-binding arm"/>
    <property type="match status" value="1"/>
</dbReference>
<dbReference type="Pfam" id="PF02912">
    <property type="entry name" value="Phe_tRNA-synt_N"/>
    <property type="match status" value="1"/>
</dbReference>
<dbReference type="GO" id="GO:0005737">
    <property type="term" value="C:cytoplasm"/>
    <property type="evidence" value="ECO:0007669"/>
    <property type="project" value="UniProtKB-SubCell"/>
</dbReference>
<keyword evidence="7 13" id="KW-0547">Nucleotide-binding</keyword>
<evidence type="ECO:0000256" key="1">
    <source>
        <dbReference type="ARBA" id="ARBA00004496"/>
    </source>
</evidence>
<dbReference type="EC" id="6.1.1.20" evidence="13"/>
<accession>A0A2M9XI02</accession>
<dbReference type="Pfam" id="PF01409">
    <property type="entry name" value="tRNA-synt_2d"/>
    <property type="match status" value="1"/>
</dbReference>
<evidence type="ECO:0000256" key="7">
    <source>
        <dbReference type="ARBA" id="ARBA00022741"/>
    </source>
</evidence>
<keyword evidence="8 13" id="KW-0067">ATP-binding</keyword>
<dbReference type="InterPro" id="IPR004529">
    <property type="entry name" value="Phe-tRNA-synth_IIc_asu"/>
</dbReference>
<feature type="domain" description="Aminoacyl-transfer RNA synthetases class-II family profile" evidence="14">
    <location>
        <begin position="113"/>
        <end position="340"/>
    </location>
</feature>
<dbReference type="GO" id="GO:0006432">
    <property type="term" value="P:phenylalanyl-tRNA aminoacylation"/>
    <property type="evidence" value="ECO:0007669"/>
    <property type="project" value="UniProtKB-UniRule"/>
</dbReference>
<dbReference type="SUPFAM" id="SSF55681">
    <property type="entry name" value="Class II aaRS and biotin synthetases"/>
    <property type="match status" value="1"/>
</dbReference>
<reference evidence="15 16" key="1">
    <citation type="submission" date="2017-07" db="EMBL/GenBank/DDBJ databases">
        <title>Leptospira spp. isolated from tropical soils.</title>
        <authorList>
            <person name="Thibeaux R."/>
            <person name="Iraola G."/>
            <person name="Ferres I."/>
            <person name="Bierque E."/>
            <person name="Girault D."/>
            <person name="Soupe-Gilbert M.-E."/>
            <person name="Picardeau M."/>
            <person name="Goarant C."/>
        </authorList>
    </citation>
    <scope>NUCLEOTIDE SEQUENCE [LARGE SCALE GENOMIC DNA]</scope>
    <source>
        <strain evidence="15 16">MCA1-C-A1</strain>
    </source>
</reference>
<keyword evidence="10 13" id="KW-0648">Protein biosynthesis</keyword>
<dbReference type="PROSITE" id="PS50862">
    <property type="entry name" value="AA_TRNA_LIGASE_II"/>
    <property type="match status" value="1"/>
</dbReference>
<dbReference type="GO" id="GO:0000287">
    <property type="term" value="F:magnesium ion binding"/>
    <property type="evidence" value="ECO:0007669"/>
    <property type="project" value="UniProtKB-UniRule"/>
</dbReference>
<evidence type="ECO:0000256" key="12">
    <source>
        <dbReference type="ARBA" id="ARBA00049255"/>
    </source>
</evidence>
<name>A0A2M9XI02_9LEPT</name>
<evidence type="ECO:0000256" key="8">
    <source>
        <dbReference type="ARBA" id="ARBA00022840"/>
    </source>
</evidence>
<comment type="cofactor">
    <cofactor evidence="13">
        <name>Mg(2+)</name>
        <dbReference type="ChEBI" id="CHEBI:18420"/>
    </cofactor>
    <text evidence="13">Binds 2 magnesium ions per tetramer.</text>
</comment>
<keyword evidence="4 13" id="KW-0963">Cytoplasm</keyword>
<dbReference type="InterPro" id="IPR006195">
    <property type="entry name" value="aa-tRNA-synth_II"/>
</dbReference>
<comment type="catalytic activity">
    <reaction evidence="12 13">
        <text>tRNA(Phe) + L-phenylalanine + ATP = L-phenylalanyl-tRNA(Phe) + AMP + diphosphate + H(+)</text>
        <dbReference type="Rhea" id="RHEA:19413"/>
        <dbReference type="Rhea" id="RHEA-COMP:9668"/>
        <dbReference type="Rhea" id="RHEA-COMP:9699"/>
        <dbReference type="ChEBI" id="CHEBI:15378"/>
        <dbReference type="ChEBI" id="CHEBI:30616"/>
        <dbReference type="ChEBI" id="CHEBI:33019"/>
        <dbReference type="ChEBI" id="CHEBI:58095"/>
        <dbReference type="ChEBI" id="CHEBI:78442"/>
        <dbReference type="ChEBI" id="CHEBI:78531"/>
        <dbReference type="ChEBI" id="CHEBI:456215"/>
        <dbReference type="EC" id="6.1.1.20"/>
    </reaction>
</comment>
<organism evidence="15 16">
    <name type="scientific">Leptospira hartskeerlii</name>
    <dbReference type="NCBI Taxonomy" id="2023177"/>
    <lineage>
        <taxon>Bacteria</taxon>
        <taxon>Pseudomonadati</taxon>
        <taxon>Spirochaetota</taxon>
        <taxon>Spirochaetia</taxon>
        <taxon>Leptospirales</taxon>
        <taxon>Leptospiraceae</taxon>
        <taxon>Leptospira</taxon>
    </lineage>
</organism>
<evidence type="ECO:0000256" key="5">
    <source>
        <dbReference type="ARBA" id="ARBA00022598"/>
    </source>
</evidence>
<dbReference type="GO" id="GO:0004826">
    <property type="term" value="F:phenylalanine-tRNA ligase activity"/>
    <property type="evidence" value="ECO:0007669"/>
    <property type="project" value="UniProtKB-UniRule"/>
</dbReference>
<evidence type="ECO:0000313" key="15">
    <source>
        <dbReference type="EMBL" id="PJZ27305.1"/>
    </source>
</evidence>
<protein>
    <recommendedName>
        <fullName evidence="13">Phenylalanine--tRNA ligase alpha subunit</fullName>
        <ecNumber evidence="13">6.1.1.20</ecNumber>
    </recommendedName>
    <alternativeName>
        <fullName evidence="13">Phenylalanyl-tRNA synthetase alpha subunit</fullName>
        <shortName evidence="13">PheRS</shortName>
    </alternativeName>
</protein>
<gene>
    <name evidence="13" type="primary">pheS</name>
    <name evidence="15" type="ORF">CH357_01770</name>
</gene>
<keyword evidence="5 13" id="KW-0436">Ligase</keyword>
<dbReference type="Gene3D" id="3.30.930.10">
    <property type="entry name" value="Bira Bifunctional Protein, Domain 2"/>
    <property type="match status" value="1"/>
</dbReference>
<evidence type="ECO:0000256" key="6">
    <source>
        <dbReference type="ARBA" id="ARBA00022723"/>
    </source>
</evidence>
<keyword evidence="9 13" id="KW-0460">Magnesium</keyword>
<feature type="binding site" evidence="13">
    <location>
        <position position="256"/>
    </location>
    <ligand>
        <name>Mg(2+)</name>
        <dbReference type="ChEBI" id="CHEBI:18420"/>
        <note>shared with beta subunit</note>
    </ligand>
</feature>
<dbReference type="InterPro" id="IPR004188">
    <property type="entry name" value="Phe-tRNA_ligase_II_N"/>
</dbReference>
<dbReference type="CDD" id="cd00496">
    <property type="entry name" value="PheRS_alpha_core"/>
    <property type="match status" value="1"/>
</dbReference>
<comment type="similarity">
    <text evidence="2 13">Belongs to the class-II aminoacyl-tRNA synthetase family. Phe-tRNA synthetase alpha subunit type 1 subfamily.</text>
</comment>
<keyword evidence="16" id="KW-1185">Reference proteome</keyword>
<dbReference type="NCBIfam" id="TIGR00468">
    <property type="entry name" value="pheS"/>
    <property type="match status" value="1"/>
</dbReference>
<evidence type="ECO:0000256" key="11">
    <source>
        <dbReference type="ARBA" id="ARBA00023146"/>
    </source>
</evidence>
<keyword evidence="11 13" id="KW-0030">Aminoacyl-tRNA synthetase</keyword>
<comment type="caution">
    <text evidence="15">The sequence shown here is derived from an EMBL/GenBank/DDBJ whole genome shotgun (WGS) entry which is preliminary data.</text>
</comment>
<dbReference type="RefSeq" id="WP_100705050.1">
    <property type="nucleotide sequence ID" value="NZ_NPDL01000004.1"/>
</dbReference>
<dbReference type="InterPro" id="IPR010978">
    <property type="entry name" value="tRNA-bd_arm"/>
</dbReference>
<comment type="subcellular location">
    <subcellularLocation>
        <location evidence="1 13">Cytoplasm</location>
    </subcellularLocation>
</comment>
<sequence length="341" mass="38778">MNLSEELDKIFEEANRLIGSSVNEADLDKNKNEYLGKKGKLTSVLKNLASLSIEEKKTVGQKANDLSKSLEEIVSKTRENLKTKGFKEQSEKEWFDVLRPLGENEPGTLHPITKIQYEIEDIFTSMGFEIWDGPEVETDFNNFGALNFTDDHPARDMQDTFYLENGNLLRTHTSAIQVRALRKLEPPFKIIGPGRVFRYEEVDASHETSFYQIEGMVVGKDISAGNMLYTMEVLLSRVFEKEVKTRLRPGFFPFVEPAFELDINCQVCGGSGCSVCKQSGWLELMPCGLVHPNVLELNGLDPKEWTGFAFGLGLDRLVMMKYGIHDIRYLHSGNLRFLKQF</sequence>
<proteinExistence type="inferred from homology"/>
<evidence type="ECO:0000256" key="2">
    <source>
        <dbReference type="ARBA" id="ARBA00010207"/>
    </source>
</evidence>
<evidence type="ECO:0000259" key="14">
    <source>
        <dbReference type="PROSITE" id="PS50862"/>
    </source>
</evidence>
<evidence type="ECO:0000256" key="4">
    <source>
        <dbReference type="ARBA" id="ARBA00022490"/>
    </source>
</evidence>
<comment type="subunit">
    <text evidence="3 13">Tetramer of two alpha and two beta subunits.</text>
</comment>
<evidence type="ECO:0000256" key="13">
    <source>
        <dbReference type="HAMAP-Rule" id="MF_00281"/>
    </source>
</evidence>
<dbReference type="Proteomes" id="UP000232196">
    <property type="component" value="Unassembled WGS sequence"/>
</dbReference>
<dbReference type="InterPro" id="IPR002319">
    <property type="entry name" value="Phenylalanyl-tRNA_Synthase"/>
</dbReference>
<keyword evidence="6 13" id="KW-0479">Metal-binding</keyword>
<dbReference type="HAMAP" id="MF_00281">
    <property type="entry name" value="Phe_tRNA_synth_alpha1"/>
    <property type="match status" value="1"/>
</dbReference>